<keyword evidence="3" id="KW-1185">Reference proteome</keyword>
<dbReference type="PROSITE" id="PS51257">
    <property type="entry name" value="PROKAR_LIPOPROTEIN"/>
    <property type="match status" value="1"/>
</dbReference>
<comment type="caution">
    <text evidence="2">The sequence shown here is derived from an EMBL/GenBank/DDBJ whole genome shotgun (WGS) entry which is preliminary data.</text>
</comment>
<organism evidence="2 3">
    <name type="scientific">Bacillus gaemokensis</name>
    <dbReference type="NCBI Taxonomy" id="574375"/>
    <lineage>
        <taxon>Bacteria</taxon>
        <taxon>Bacillati</taxon>
        <taxon>Bacillota</taxon>
        <taxon>Bacilli</taxon>
        <taxon>Bacillales</taxon>
        <taxon>Bacillaceae</taxon>
        <taxon>Bacillus</taxon>
        <taxon>Bacillus cereus group</taxon>
    </lineage>
</organism>
<dbReference type="RefSeq" id="WP_033674796.1">
    <property type="nucleotide sequence ID" value="NZ_JOTM01000009.1"/>
</dbReference>
<dbReference type="Gene3D" id="1.20.120.570">
    <property type="entry name" value="YkyA-like"/>
    <property type="match status" value="1"/>
</dbReference>
<dbReference type="AlphaFoldDB" id="A0A073KCB5"/>
<gene>
    <name evidence="2" type="ORF">BAGA_29375</name>
</gene>
<accession>A0A073KCB5</accession>
<protein>
    <recommendedName>
        <fullName evidence="4">Lipoprotein</fullName>
    </recommendedName>
</protein>
<dbReference type="SUPFAM" id="SSF140423">
    <property type="entry name" value="MW0975(SA0943)-like"/>
    <property type="match status" value="1"/>
</dbReference>
<dbReference type="Pfam" id="PF10368">
    <property type="entry name" value="YkyA"/>
    <property type="match status" value="1"/>
</dbReference>
<keyword evidence="1" id="KW-0175">Coiled coil</keyword>
<feature type="coiled-coil region" evidence="1">
    <location>
        <begin position="83"/>
        <end position="198"/>
    </location>
</feature>
<evidence type="ECO:0000256" key="1">
    <source>
        <dbReference type="SAM" id="Coils"/>
    </source>
</evidence>
<dbReference type="InterPro" id="IPR036785">
    <property type="entry name" value="YkyA-like_sf"/>
</dbReference>
<sequence>MTYRKIALVGALSVGLLSGCFGEKPEENVYVAFENAAKQEKSLFDDAKKLEGLETKGQELYGQIIQEGKEHNEVVAQKIDQAVTNVDEREKLLKNEKDSLEKAQKETKSVQSYVDKIEDKKLQTQAKKVAESYKNRYEAFQKMNENYTKSLAIEKELYGKLKVKETKLKEIGEKVKAVNKLNEEIQNEKEKFNRYTKEYNDGKLAFYKDAKIKIKEQKQGK</sequence>
<reference evidence="2 3" key="1">
    <citation type="submission" date="2014-06" db="EMBL/GenBank/DDBJ databases">
        <title>Draft genome sequence of Bacillus gaemokensis JCM 15801 (MCCC 1A00707).</title>
        <authorList>
            <person name="Lai Q."/>
            <person name="Liu Y."/>
            <person name="Shao Z."/>
        </authorList>
    </citation>
    <scope>NUCLEOTIDE SEQUENCE [LARGE SCALE GENOMIC DNA]</scope>
    <source>
        <strain evidence="2 3">JCM 15801</strain>
    </source>
</reference>
<evidence type="ECO:0008006" key="4">
    <source>
        <dbReference type="Google" id="ProtNLM"/>
    </source>
</evidence>
<dbReference type="EMBL" id="JOTM01000009">
    <property type="protein sequence ID" value="KEK24166.1"/>
    <property type="molecule type" value="Genomic_DNA"/>
</dbReference>
<dbReference type="Proteomes" id="UP000027778">
    <property type="component" value="Unassembled WGS sequence"/>
</dbReference>
<dbReference type="OrthoDB" id="2576511at2"/>
<evidence type="ECO:0000313" key="3">
    <source>
        <dbReference type="Proteomes" id="UP000027778"/>
    </source>
</evidence>
<dbReference type="InterPro" id="IPR019454">
    <property type="entry name" value="Lipoprot_YkyA-like"/>
</dbReference>
<proteinExistence type="predicted"/>
<evidence type="ECO:0000313" key="2">
    <source>
        <dbReference type="EMBL" id="KEK24166.1"/>
    </source>
</evidence>
<dbReference type="eggNOG" id="COG0497">
    <property type="taxonomic scope" value="Bacteria"/>
</dbReference>
<name>A0A073KCB5_9BACI</name>
<dbReference type="STRING" id="574375.AZF08_11415"/>